<dbReference type="AlphaFoldDB" id="T0HAJ3"/>
<evidence type="ECO:0000313" key="2">
    <source>
        <dbReference type="EMBL" id="EQB13316.1"/>
    </source>
</evidence>
<feature type="transmembrane region" description="Helical" evidence="1">
    <location>
        <begin position="28"/>
        <end position="50"/>
    </location>
</feature>
<sequence length="75" mass="8423">MLPADAWVPMTERMPPSEQPSARRLQRAGCWVVALILAIVIVIFLARNIWHGEELHQDQVSGDANVTQHTGKSYD</sequence>
<gene>
    <name evidence="2" type="ORF">RLDS_16390</name>
</gene>
<keyword evidence="1" id="KW-0472">Membrane</keyword>
<protein>
    <submittedName>
        <fullName evidence="2">Uncharacterized protein</fullName>
    </submittedName>
</protein>
<accession>T0HAJ3</accession>
<evidence type="ECO:0000256" key="1">
    <source>
        <dbReference type="SAM" id="Phobius"/>
    </source>
</evidence>
<evidence type="ECO:0000313" key="3">
    <source>
        <dbReference type="Proteomes" id="UP000015531"/>
    </source>
</evidence>
<reference evidence="2 3" key="1">
    <citation type="journal article" date="2013" name="Genome Announc.">
        <title>Draft Genome Sequence of Sphingobium lactosutens Strain DS20T, Isolated from a Hexachlorocyclohexane Dumpsite.</title>
        <authorList>
            <person name="Kumar R."/>
            <person name="Dwivedi V."/>
            <person name="Negi V."/>
            <person name="Khurana J.P."/>
            <person name="Lal R."/>
        </authorList>
    </citation>
    <scope>NUCLEOTIDE SEQUENCE [LARGE SCALE GENOMIC DNA]</scope>
    <source>
        <strain evidence="2 3">DS20</strain>
    </source>
</reference>
<organism evidence="2 3">
    <name type="scientific">Sphingobium lactosutens DS20</name>
    <dbReference type="NCBI Taxonomy" id="1331060"/>
    <lineage>
        <taxon>Bacteria</taxon>
        <taxon>Pseudomonadati</taxon>
        <taxon>Pseudomonadota</taxon>
        <taxon>Alphaproteobacteria</taxon>
        <taxon>Sphingomonadales</taxon>
        <taxon>Sphingomonadaceae</taxon>
        <taxon>Sphingobium</taxon>
    </lineage>
</organism>
<comment type="caution">
    <text evidence="2">The sequence shown here is derived from an EMBL/GenBank/DDBJ whole genome shotgun (WGS) entry which is preliminary data.</text>
</comment>
<proteinExistence type="predicted"/>
<dbReference type="eggNOG" id="ENOG5031CAU">
    <property type="taxonomic scope" value="Bacteria"/>
</dbReference>
<dbReference type="PATRIC" id="fig|1331060.3.peg.3146"/>
<name>T0HAJ3_9SPHN</name>
<keyword evidence="3" id="KW-1185">Reference proteome</keyword>
<keyword evidence="1" id="KW-0812">Transmembrane</keyword>
<keyword evidence="1" id="KW-1133">Transmembrane helix</keyword>
<dbReference type="EMBL" id="ATDP01000097">
    <property type="protein sequence ID" value="EQB13316.1"/>
    <property type="molecule type" value="Genomic_DNA"/>
</dbReference>
<dbReference type="Proteomes" id="UP000015531">
    <property type="component" value="Unassembled WGS sequence"/>
</dbReference>